<keyword evidence="3" id="KW-1185">Reference proteome</keyword>
<protein>
    <submittedName>
        <fullName evidence="2">Uncharacterized protein</fullName>
    </submittedName>
</protein>
<dbReference type="GeneID" id="94433001"/>
<feature type="compositionally biased region" description="Pro residues" evidence="1">
    <location>
        <begin position="19"/>
        <end position="28"/>
    </location>
</feature>
<feature type="region of interest" description="Disordered" evidence="1">
    <location>
        <begin position="175"/>
        <end position="208"/>
    </location>
</feature>
<accession>A0A2C6KJG5</accession>
<feature type="compositionally biased region" description="Basic and acidic residues" evidence="1">
    <location>
        <begin position="188"/>
        <end position="201"/>
    </location>
</feature>
<comment type="caution">
    <text evidence="2">The sequence shown here is derived from an EMBL/GenBank/DDBJ whole genome shotgun (WGS) entry which is preliminary data.</text>
</comment>
<sequence>MEKFLQDFEQGQATQEPLFFPPTDPLPAPETATEAPHQKRTAISEATTRSGPVVEPSPTAPATFLPAPVPTTNSEGPPQAKKPKPSSETTGGGPTTEVFSSTSAPPAAETTDGLRKGEVSVAAPRRQETSTGAREGQKGEREQTRRFLPLRGLPPDSTIPVSQIIAEFIARHFPHVSRPTSGGTSPAEESRSPDFQEKPAALKEQTSS</sequence>
<evidence type="ECO:0000313" key="2">
    <source>
        <dbReference type="EMBL" id="PHJ16506.1"/>
    </source>
</evidence>
<feature type="region of interest" description="Disordered" evidence="1">
    <location>
        <begin position="1"/>
        <end position="158"/>
    </location>
</feature>
<organism evidence="2 3">
    <name type="scientific">Cystoisospora suis</name>
    <dbReference type="NCBI Taxonomy" id="483139"/>
    <lineage>
        <taxon>Eukaryota</taxon>
        <taxon>Sar</taxon>
        <taxon>Alveolata</taxon>
        <taxon>Apicomplexa</taxon>
        <taxon>Conoidasida</taxon>
        <taxon>Coccidia</taxon>
        <taxon>Eucoccidiorida</taxon>
        <taxon>Eimeriorina</taxon>
        <taxon>Sarcocystidae</taxon>
        <taxon>Cystoisospora</taxon>
    </lineage>
</organism>
<feature type="compositionally biased region" description="Basic and acidic residues" evidence="1">
    <location>
        <begin position="135"/>
        <end position="145"/>
    </location>
</feature>
<name>A0A2C6KJG5_9APIC</name>
<proteinExistence type="predicted"/>
<dbReference type="VEuPathDB" id="ToxoDB:CSUI_009678"/>
<evidence type="ECO:0000256" key="1">
    <source>
        <dbReference type="SAM" id="MobiDB-lite"/>
    </source>
</evidence>
<dbReference type="AlphaFoldDB" id="A0A2C6KJG5"/>
<dbReference type="RefSeq" id="XP_067918234.1">
    <property type="nucleotide sequence ID" value="XM_068069790.1"/>
</dbReference>
<dbReference type="Proteomes" id="UP000221165">
    <property type="component" value="Unassembled WGS sequence"/>
</dbReference>
<reference evidence="2 3" key="1">
    <citation type="journal article" date="2017" name="Int. J. Parasitol.">
        <title>The genome of the protozoan parasite Cystoisospora suis and a reverse vaccinology approach to identify vaccine candidates.</title>
        <authorList>
            <person name="Palmieri N."/>
            <person name="Shrestha A."/>
            <person name="Ruttkowski B."/>
            <person name="Beck T."/>
            <person name="Vogl C."/>
            <person name="Tomley F."/>
            <person name="Blake D.P."/>
            <person name="Joachim A."/>
        </authorList>
    </citation>
    <scope>NUCLEOTIDE SEQUENCE [LARGE SCALE GENOMIC DNA]</scope>
    <source>
        <strain evidence="2 3">Wien I</strain>
    </source>
</reference>
<evidence type="ECO:0000313" key="3">
    <source>
        <dbReference type="Proteomes" id="UP000221165"/>
    </source>
</evidence>
<dbReference type="EMBL" id="MIGC01005863">
    <property type="protein sequence ID" value="PHJ16506.1"/>
    <property type="molecule type" value="Genomic_DNA"/>
</dbReference>
<gene>
    <name evidence="2" type="ORF">CSUI_009678</name>
</gene>